<feature type="domain" description="N-acetyltransferase" evidence="1">
    <location>
        <begin position="55"/>
        <end position="194"/>
    </location>
</feature>
<organism evidence="2">
    <name type="scientific">Nakamurella sp. A5-74</name>
    <dbReference type="NCBI Taxonomy" id="3158264"/>
    <lineage>
        <taxon>Bacteria</taxon>
        <taxon>Bacillati</taxon>
        <taxon>Actinomycetota</taxon>
        <taxon>Actinomycetes</taxon>
        <taxon>Nakamurellales</taxon>
        <taxon>Nakamurellaceae</taxon>
        <taxon>Nakamurella</taxon>
    </lineage>
</organism>
<dbReference type="AlphaFoldDB" id="A0AAU8DSQ5"/>
<dbReference type="Gene3D" id="3.90.1340.10">
    <property type="entry name" value="Phage tail collar domain"/>
    <property type="match status" value="1"/>
</dbReference>
<dbReference type="Pfam" id="PF07484">
    <property type="entry name" value="Collar"/>
    <property type="match status" value="1"/>
</dbReference>
<reference evidence="2" key="1">
    <citation type="submission" date="2024-05" db="EMBL/GenBank/DDBJ databases">
        <authorList>
            <person name="Cai S.Y."/>
            <person name="Jin L.M."/>
            <person name="Li H.R."/>
        </authorList>
    </citation>
    <scope>NUCLEOTIDE SEQUENCE</scope>
    <source>
        <strain evidence="2">A5-74</strain>
    </source>
</reference>
<sequence>MRAEPTALPFLRRRERNLASHHLPWPRGAATGTPTPPLDIGAGLQVRAASVYDRSVLRTISIEGRAVEFNGLPPELASTLLGMQYVAAVRHRALCWPRATDHVIDHHHVPAGVVTTLVTRSEFRLIDIGLLPGFRGQGHAVAVIRAIAQSAAERGLPLHYRARTSFMTASLIRRLGAEIVAEGASYLELRHPLTGVAERSPLPSPARSPEDADVSPFLGEIRQWHQGDPPPGWQWCDGSRLSVTDHRELFDLLGNAFGGNGVDTFRIPSLSGTHPLHGAFVIAVDPERDRALS</sequence>
<dbReference type="SUPFAM" id="SSF88874">
    <property type="entry name" value="Receptor-binding domain of short tail fibre protein gp12"/>
    <property type="match status" value="1"/>
</dbReference>
<protein>
    <submittedName>
        <fullName evidence="2">Phage tail protein</fullName>
    </submittedName>
</protein>
<dbReference type="RefSeq" id="WP_353650798.1">
    <property type="nucleotide sequence ID" value="NZ_CP159218.1"/>
</dbReference>
<gene>
    <name evidence="2" type="ORF">ABLG96_07805</name>
</gene>
<dbReference type="InterPro" id="IPR016181">
    <property type="entry name" value="Acyl_CoA_acyltransferase"/>
</dbReference>
<dbReference type="GO" id="GO:0016747">
    <property type="term" value="F:acyltransferase activity, transferring groups other than amino-acyl groups"/>
    <property type="evidence" value="ECO:0007669"/>
    <property type="project" value="InterPro"/>
</dbReference>
<dbReference type="Gene3D" id="3.40.630.30">
    <property type="match status" value="1"/>
</dbReference>
<dbReference type="PROSITE" id="PS51186">
    <property type="entry name" value="GNAT"/>
    <property type="match status" value="1"/>
</dbReference>
<evidence type="ECO:0000259" key="1">
    <source>
        <dbReference type="PROSITE" id="PS51186"/>
    </source>
</evidence>
<dbReference type="SUPFAM" id="SSF55729">
    <property type="entry name" value="Acyl-CoA N-acyltransferases (Nat)"/>
    <property type="match status" value="1"/>
</dbReference>
<dbReference type="InterPro" id="IPR011083">
    <property type="entry name" value="Phage_tail_collar_dom"/>
</dbReference>
<name>A0AAU8DSQ5_9ACTN</name>
<dbReference type="InterPro" id="IPR000182">
    <property type="entry name" value="GNAT_dom"/>
</dbReference>
<dbReference type="InterPro" id="IPR037053">
    <property type="entry name" value="Phage_tail_collar_dom_sf"/>
</dbReference>
<dbReference type="EMBL" id="CP159218">
    <property type="protein sequence ID" value="XCG65188.1"/>
    <property type="molecule type" value="Genomic_DNA"/>
</dbReference>
<proteinExistence type="predicted"/>
<accession>A0AAU8DSQ5</accession>
<evidence type="ECO:0000313" key="2">
    <source>
        <dbReference type="EMBL" id="XCG65188.1"/>
    </source>
</evidence>